<gene>
    <name evidence="2" type="ORF">PSTG_17134</name>
</gene>
<sequence>MVRRAQGVRSTQAATGGQGAQPVTKRTRKPTEPPDIGVLEGRCQVMVHRIEGLLQYAVEHPLTDITQPDFQPFQDMIPVIKLTRVFLNKLSRPTNNKPHPLLGMSPDNLLAIIRSTVRVAGKIEKFLHRMEDDHARGARIDFEKVYDILDTIQRPIRILEAHFSQTENRQSPQGSTPKYREWLRVWDAHFCRSGCRISMPELQTMLGEPGSKFSFN</sequence>
<dbReference type="PANTHER" id="PTHR33069:SF3">
    <property type="entry name" value="DYNEIN HEAVY CHAIN TAIL DOMAIN-CONTAINING PROTEIN"/>
    <property type="match status" value="1"/>
</dbReference>
<feature type="region of interest" description="Disordered" evidence="1">
    <location>
        <begin position="1"/>
        <end position="37"/>
    </location>
</feature>
<reference evidence="3" key="1">
    <citation type="submission" date="2014-03" db="EMBL/GenBank/DDBJ databases">
        <title>The Genome Sequence of Puccinia striiformis f. sp. tritici PST-78.</title>
        <authorList>
            <consortium name="The Broad Institute Genome Sequencing Platform"/>
            <person name="Cuomo C."/>
            <person name="Hulbert S."/>
            <person name="Chen X."/>
            <person name="Walker B."/>
            <person name="Young S.K."/>
            <person name="Zeng Q."/>
            <person name="Gargeya S."/>
            <person name="Fitzgerald M."/>
            <person name="Haas B."/>
            <person name="Abouelleil A."/>
            <person name="Alvarado L."/>
            <person name="Arachchi H.M."/>
            <person name="Berlin A.M."/>
            <person name="Chapman S.B."/>
            <person name="Goldberg J."/>
            <person name="Griggs A."/>
            <person name="Gujja S."/>
            <person name="Hansen M."/>
            <person name="Howarth C."/>
            <person name="Imamovic A."/>
            <person name="Larimer J."/>
            <person name="McCowan C."/>
            <person name="Montmayeur A."/>
            <person name="Murphy C."/>
            <person name="Neiman D."/>
            <person name="Pearson M."/>
            <person name="Priest M."/>
            <person name="Roberts A."/>
            <person name="Saif S."/>
            <person name="Shea T."/>
            <person name="Sisk P."/>
            <person name="Sykes S."/>
            <person name="Wortman J."/>
            <person name="Nusbaum C."/>
            <person name="Birren B."/>
        </authorList>
    </citation>
    <scope>NUCLEOTIDE SEQUENCE [LARGE SCALE GENOMIC DNA]</scope>
    <source>
        <strain evidence="3">race PST-78</strain>
    </source>
</reference>
<dbReference type="PANTHER" id="PTHR33069">
    <property type="entry name" value="CHROMOSOME 7, WHOLE GENOME SHOTGUN SEQUENCE-RELATED"/>
    <property type="match status" value="1"/>
</dbReference>
<dbReference type="EMBL" id="AJIL01000371">
    <property type="protein sequence ID" value="KNE89410.1"/>
    <property type="molecule type" value="Genomic_DNA"/>
</dbReference>
<name>A0A0L0UR09_9BASI</name>
<keyword evidence="3" id="KW-1185">Reference proteome</keyword>
<organism evidence="2 3">
    <name type="scientific">Puccinia striiformis f. sp. tritici PST-78</name>
    <dbReference type="NCBI Taxonomy" id="1165861"/>
    <lineage>
        <taxon>Eukaryota</taxon>
        <taxon>Fungi</taxon>
        <taxon>Dikarya</taxon>
        <taxon>Basidiomycota</taxon>
        <taxon>Pucciniomycotina</taxon>
        <taxon>Pucciniomycetes</taxon>
        <taxon>Pucciniales</taxon>
        <taxon>Pucciniaceae</taxon>
        <taxon>Puccinia</taxon>
    </lineage>
</organism>
<evidence type="ECO:0000313" key="2">
    <source>
        <dbReference type="EMBL" id="KNE89410.1"/>
    </source>
</evidence>
<evidence type="ECO:0000313" key="3">
    <source>
        <dbReference type="Proteomes" id="UP000054564"/>
    </source>
</evidence>
<dbReference type="Proteomes" id="UP000054564">
    <property type="component" value="Unassembled WGS sequence"/>
</dbReference>
<comment type="caution">
    <text evidence="2">The sequence shown here is derived from an EMBL/GenBank/DDBJ whole genome shotgun (WGS) entry which is preliminary data.</text>
</comment>
<evidence type="ECO:0000256" key="1">
    <source>
        <dbReference type="SAM" id="MobiDB-lite"/>
    </source>
</evidence>
<dbReference type="OrthoDB" id="10413439at2759"/>
<proteinExistence type="predicted"/>
<protein>
    <submittedName>
        <fullName evidence="2">Uncharacterized protein</fullName>
    </submittedName>
</protein>
<accession>A0A0L0UR09</accession>
<dbReference type="AlphaFoldDB" id="A0A0L0UR09"/>